<name>A0A1G2DZ72_9BACT</name>
<organism evidence="2 3">
    <name type="scientific">Candidatus Lloydbacteria bacterium RIFOXYC12_FULL_46_25</name>
    <dbReference type="NCBI Taxonomy" id="1798670"/>
    <lineage>
        <taxon>Bacteria</taxon>
        <taxon>Candidatus Lloydiibacteriota</taxon>
    </lineage>
</organism>
<dbReference type="AlphaFoldDB" id="A0A1G2DZ72"/>
<evidence type="ECO:0000313" key="3">
    <source>
        <dbReference type="Proteomes" id="UP000178106"/>
    </source>
</evidence>
<keyword evidence="1" id="KW-0812">Transmembrane</keyword>
<dbReference type="Proteomes" id="UP000178106">
    <property type="component" value="Unassembled WGS sequence"/>
</dbReference>
<evidence type="ECO:0000256" key="1">
    <source>
        <dbReference type="SAM" id="Phobius"/>
    </source>
</evidence>
<keyword evidence="1" id="KW-1133">Transmembrane helix</keyword>
<comment type="caution">
    <text evidence="2">The sequence shown here is derived from an EMBL/GenBank/DDBJ whole genome shotgun (WGS) entry which is preliminary data.</text>
</comment>
<proteinExistence type="predicted"/>
<reference evidence="2 3" key="1">
    <citation type="journal article" date="2016" name="Nat. Commun.">
        <title>Thousands of microbial genomes shed light on interconnected biogeochemical processes in an aquifer system.</title>
        <authorList>
            <person name="Anantharaman K."/>
            <person name="Brown C.T."/>
            <person name="Hug L.A."/>
            <person name="Sharon I."/>
            <person name="Castelle C.J."/>
            <person name="Probst A.J."/>
            <person name="Thomas B.C."/>
            <person name="Singh A."/>
            <person name="Wilkins M.J."/>
            <person name="Karaoz U."/>
            <person name="Brodie E.L."/>
            <person name="Williams K.H."/>
            <person name="Hubbard S.S."/>
            <person name="Banfield J.F."/>
        </authorList>
    </citation>
    <scope>NUCLEOTIDE SEQUENCE [LARGE SCALE GENOMIC DNA]</scope>
</reference>
<keyword evidence="1" id="KW-0472">Membrane</keyword>
<accession>A0A1G2DZ72</accession>
<evidence type="ECO:0000313" key="2">
    <source>
        <dbReference type="EMBL" id="OGZ18904.1"/>
    </source>
</evidence>
<dbReference type="EMBL" id="MHLU01000076">
    <property type="protein sequence ID" value="OGZ18904.1"/>
    <property type="molecule type" value="Genomic_DNA"/>
</dbReference>
<sequence length="95" mass="11145">MSEFLKMDVFFFVTTIVVIVVGVFIVIALYYLVRILRSVDHLAQNVSTESDNIREDLMLLRTKLREEGTKIKHFSDFFAGIIRRKQGKRKVVHEE</sequence>
<gene>
    <name evidence="2" type="ORF">A2494_03880</name>
</gene>
<feature type="transmembrane region" description="Helical" evidence="1">
    <location>
        <begin position="12"/>
        <end position="33"/>
    </location>
</feature>
<protein>
    <submittedName>
        <fullName evidence="2">Uncharacterized protein</fullName>
    </submittedName>
</protein>